<dbReference type="EMBL" id="JBHTMM010000033">
    <property type="protein sequence ID" value="MFD1309049.1"/>
    <property type="molecule type" value="Genomic_DNA"/>
</dbReference>
<dbReference type="Proteomes" id="UP001597058">
    <property type="component" value="Unassembled WGS sequence"/>
</dbReference>
<dbReference type="RefSeq" id="WP_381328711.1">
    <property type="nucleotide sequence ID" value="NZ_JBHTMM010000033.1"/>
</dbReference>
<name>A0ABW3XKR5_9ACTN</name>
<proteinExistence type="predicted"/>
<evidence type="ECO:0000313" key="1">
    <source>
        <dbReference type="EMBL" id="MFD1309049.1"/>
    </source>
</evidence>
<comment type="caution">
    <text evidence="1">The sequence shown here is derived from an EMBL/GenBank/DDBJ whole genome shotgun (WGS) entry which is preliminary data.</text>
</comment>
<evidence type="ECO:0000313" key="2">
    <source>
        <dbReference type="Proteomes" id="UP001597058"/>
    </source>
</evidence>
<evidence type="ECO:0008006" key="3">
    <source>
        <dbReference type="Google" id="ProtNLM"/>
    </source>
</evidence>
<accession>A0ABW3XKR5</accession>
<sequence length="125" mass="13283">MAGIDVIGLTVVVDDLGTFAERLRVNAGKAVKVTSQKVRDDARNRIKGHKYLPAYPYSITYDVKVTAEGVEGEIGPDKGRAQGPLGNIIEYGTSKNAPLPHLGPALDANAEDLVAGIEIAIRQAM</sequence>
<reference evidence="2" key="1">
    <citation type="journal article" date="2019" name="Int. J. Syst. Evol. Microbiol.">
        <title>The Global Catalogue of Microorganisms (GCM) 10K type strain sequencing project: providing services to taxonomists for standard genome sequencing and annotation.</title>
        <authorList>
            <consortium name="The Broad Institute Genomics Platform"/>
            <consortium name="The Broad Institute Genome Sequencing Center for Infectious Disease"/>
            <person name="Wu L."/>
            <person name="Ma J."/>
        </authorList>
    </citation>
    <scope>NUCLEOTIDE SEQUENCE [LARGE SCALE GENOMIC DNA]</scope>
    <source>
        <strain evidence="2">CGMCC 4.7020</strain>
    </source>
</reference>
<keyword evidence="2" id="KW-1185">Reference proteome</keyword>
<protein>
    <recommendedName>
        <fullName evidence="3">HK97 gp10 family phage protein</fullName>
    </recommendedName>
</protein>
<gene>
    <name evidence="1" type="ORF">ACFQ5X_24730</name>
</gene>
<organism evidence="1 2">
    <name type="scientific">Streptomyces kaempferi</name>
    <dbReference type="NCBI Taxonomy" id="333725"/>
    <lineage>
        <taxon>Bacteria</taxon>
        <taxon>Bacillati</taxon>
        <taxon>Actinomycetota</taxon>
        <taxon>Actinomycetes</taxon>
        <taxon>Kitasatosporales</taxon>
        <taxon>Streptomycetaceae</taxon>
        <taxon>Streptomyces</taxon>
    </lineage>
</organism>